<accession>A0A7X6L2E0</accession>
<dbReference type="InterPro" id="IPR052019">
    <property type="entry name" value="F420H2_bilvrd_red/Heme_oxyg"/>
</dbReference>
<dbReference type="NCBIfam" id="TIGR03618">
    <property type="entry name" value="Rv1155_F420"/>
    <property type="match status" value="1"/>
</dbReference>
<keyword evidence="1" id="KW-0560">Oxidoreductase</keyword>
<evidence type="ECO:0000313" key="4">
    <source>
        <dbReference type="Proteomes" id="UP000540698"/>
    </source>
</evidence>
<dbReference type="GO" id="GO:0016627">
    <property type="term" value="F:oxidoreductase activity, acting on the CH-CH group of donors"/>
    <property type="evidence" value="ECO:0007669"/>
    <property type="project" value="TreeGrafter"/>
</dbReference>
<evidence type="ECO:0000313" key="3">
    <source>
        <dbReference type="EMBL" id="NKY26517.1"/>
    </source>
</evidence>
<dbReference type="InterPro" id="IPR012349">
    <property type="entry name" value="Split_barrel_FMN-bd"/>
</dbReference>
<name>A0A7X6L2E0_9NOCA</name>
<dbReference type="Proteomes" id="UP000540698">
    <property type="component" value="Unassembled WGS sequence"/>
</dbReference>
<dbReference type="EMBL" id="JAAXOS010000004">
    <property type="protein sequence ID" value="NKY26517.1"/>
    <property type="molecule type" value="Genomic_DNA"/>
</dbReference>
<reference evidence="3 4" key="1">
    <citation type="submission" date="2020-04" db="EMBL/GenBank/DDBJ databases">
        <title>MicrobeNet Type strains.</title>
        <authorList>
            <person name="Nicholson A.C."/>
        </authorList>
    </citation>
    <scope>NUCLEOTIDE SEQUENCE [LARGE SCALE GENOMIC DNA]</scope>
    <source>
        <strain evidence="3 4">DSM 44956</strain>
    </source>
</reference>
<evidence type="ECO:0000256" key="1">
    <source>
        <dbReference type="ARBA" id="ARBA00023002"/>
    </source>
</evidence>
<comment type="caution">
    <text evidence="3">The sequence shown here is derived from an EMBL/GenBank/DDBJ whole genome shotgun (WGS) entry which is preliminary data.</text>
</comment>
<feature type="domain" description="Pyridoxamine 5'-phosphate oxidase N-terminal" evidence="2">
    <location>
        <begin position="20"/>
        <end position="145"/>
    </location>
</feature>
<dbReference type="PANTHER" id="PTHR35176:SF6">
    <property type="entry name" value="HEME OXYGENASE HI_0854-RELATED"/>
    <property type="match status" value="1"/>
</dbReference>
<organism evidence="3 4">
    <name type="scientific">Nocardia gamkensis</name>
    <dbReference type="NCBI Taxonomy" id="352869"/>
    <lineage>
        <taxon>Bacteria</taxon>
        <taxon>Bacillati</taxon>
        <taxon>Actinomycetota</taxon>
        <taxon>Actinomycetes</taxon>
        <taxon>Mycobacteriales</taxon>
        <taxon>Nocardiaceae</taxon>
        <taxon>Nocardia</taxon>
    </lineage>
</organism>
<gene>
    <name evidence="3" type="ORF">HGB38_09830</name>
</gene>
<proteinExistence type="predicted"/>
<dbReference type="AlphaFoldDB" id="A0A7X6L2E0"/>
<dbReference type="GO" id="GO:0005829">
    <property type="term" value="C:cytosol"/>
    <property type="evidence" value="ECO:0007669"/>
    <property type="project" value="TreeGrafter"/>
</dbReference>
<dbReference type="Gene3D" id="2.30.110.10">
    <property type="entry name" value="Electron Transport, Fmn-binding Protein, Chain A"/>
    <property type="match status" value="1"/>
</dbReference>
<dbReference type="GO" id="GO:0070967">
    <property type="term" value="F:coenzyme F420 binding"/>
    <property type="evidence" value="ECO:0007669"/>
    <property type="project" value="TreeGrafter"/>
</dbReference>
<evidence type="ECO:0000259" key="2">
    <source>
        <dbReference type="Pfam" id="PF01243"/>
    </source>
</evidence>
<dbReference type="PANTHER" id="PTHR35176">
    <property type="entry name" value="HEME OXYGENASE HI_0854-RELATED"/>
    <property type="match status" value="1"/>
</dbReference>
<dbReference type="SUPFAM" id="SSF50475">
    <property type="entry name" value="FMN-binding split barrel"/>
    <property type="match status" value="1"/>
</dbReference>
<dbReference type="InterPro" id="IPR011576">
    <property type="entry name" value="Pyridox_Oxase_N"/>
</dbReference>
<keyword evidence="4" id="KW-1185">Reference proteome</keyword>
<sequence>MSCRATLFAQNVTTTAELSDALKKYLDEEKVFATAATIGANGQPHLTVIWLKRDGDDLLFSTTTDRQQGKNLARDPRITVLINPPDNPYVYAEIRGTATITPDPDKTLPDELSAKYTGQKYADFNPASVDDGPRVIVRVTPRRVAGRF</sequence>
<protein>
    <submittedName>
        <fullName evidence="3">PPOX class F420-dependent oxidoreductase</fullName>
    </submittedName>
</protein>
<dbReference type="Pfam" id="PF01243">
    <property type="entry name" value="PNPOx_N"/>
    <property type="match status" value="1"/>
</dbReference>
<dbReference type="InterPro" id="IPR019920">
    <property type="entry name" value="F420-binding_dom_put"/>
</dbReference>